<keyword evidence="5 9" id="KW-0418">Kinase</keyword>
<dbReference type="Proteomes" id="UP000179807">
    <property type="component" value="Unassembled WGS sequence"/>
</dbReference>
<dbReference type="PROSITE" id="PS51190">
    <property type="entry name" value="FATC"/>
    <property type="match status" value="1"/>
</dbReference>
<evidence type="ECO:0000256" key="3">
    <source>
        <dbReference type="ARBA" id="ARBA00022737"/>
    </source>
</evidence>
<evidence type="ECO:0000256" key="5">
    <source>
        <dbReference type="ARBA" id="ARBA00022777"/>
    </source>
</evidence>
<dbReference type="SUPFAM" id="SSF48371">
    <property type="entry name" value="ARM repeat"/>
    <property type="match status" value="2"/>
</dbReference>
<evidence type="ECO:0000259" key="12">
    <source>
        <dbReference type="PROSITE" id="PS51190"/>
    </source>
</evidence>
<evidence type="ECO:0000256" key="7">
    <source>
        <dbReference type="ARBA" id="ARBA00047899"/>
    </source>
</evidence>
<dbReference type="Pfam" id="PF02260">
    <property type="entry name" value="FATC"/>
    <property type="match status" value="1"/>
</dbReference>
<dbReference type="Gene3D" id="1.10.1070.11">
    <property type="entry name" value="Phosphatidylinositol 3-/4-kinase, catalytic domain"/>
    <property type="match status" value="1"/>
</dbReference>
<dbReference type="InterPro" id="IPR011009">
    <property type="entry name" value="Kinase-like_dom_sf"/>
</dbReference>
<dbReference type="Pfam" id="PF02259">
    <property type="entry name" value="FAT"/>
    <property type="match status" value="1"/>
</dbReference>
<dbReference type="InterPro" id="IPR036940">
    <property type="entry name" value="PI3/4_kinase_cat_sf"/>
</dbReference>
<dbReference type="GO" id="GO:0031931">
    <property type="term" value="C:TORC1 complex"/>
    <property type="evidence" value="ECO:0007669"/>
    <property type="project" value="TreeGrafter"/>
</dbReference>
<dbReference type="SMART" id="SM01345">
    <property type="entry name" value="Rapamycin_bind"/>
    <property type="match status" value="1"/>
</dbReference>
<evidence type="ECO:0000313" key="13">
    <source>
        <dbReference type="EMBL" id="OHT09569.1"/>
    </source>
</evidence>
<comment type="catalytic activity">
    <reaction evidence="7 9">
        <text>L-threonyl-[protein] + ATP = O-phospho-L-threonyl-[protein] + ADP + H(+)</text>
        <dbReference type="Rhea" id="RHEA:46608"/>
        <dbReference type="Rhea" id="RHEA-COMP:11060"/>
        <dbReference type="Rhea" id="RHEA-COMP:11605"/>
        <dbReference type="ChEBI" id="CHEBI:15378"/>
        <dbReference type="ChEBI" id="CHEBI:30013"/>
        <dbReference type="ChEBI" id="CHEBI:30616"/>
        <dbReference type="ChEBI" id="CHEBI:61977"/>
        <dbReference type="ChEBI" id="CHEBI:456216"/>
        <dbReference type="EC" id="2.7.11.1"/>
    </reaction>
</comment>
<sequence>MVRQSNTDFKSYVEKYFDLLLQLARDPRTTNSIRAAIGVVCLHQFGYHEFRDLTNVFDRVIPQIDIEYIKFTSWCVGRLIEHPNSDKSRYAAQLFIRALSWTRSKGRRARPLAAAHMLDAVSFNAGSIAVTYFSQLQTAIWSLVSHPSLLVLNGTAMAISSYTRAIIRFVRNDLDNYMSFFSKVFLKLLFFDDPIRQYGALCMFDELVNGYPAYFVPIFINVLKNITELVEDRPLLVQGQAYVVISSLAQVNPSSFIDCIAEELFGQTNDLLLEFPFEVTKSLCRLCKFVPDFIVEKIEEMKVFARDLIKEEPDCAFRLLTTLIKYFQNRVLPIDIEFLQILISLPLSEDFKNFFVALTKCSWDFFKDLPEQLCSRLIKELDGTKNVVALEIIAKLPNEAMYNHEQLMNAVWQLAVVQSIATRCAVPNAIYNIIKSTDIITVEETSKKFLQLAIYEPSIRVRCAILQALIDNVDESLAGPDFHKYYQIFINDDSSTVRELFYKLLKKLAHMNPMAITSLTRSAMLDSFFVIRKITSIRKRARTIRGLPVLIQACEISIKAYSGSLMDIFMNIFKNYNPKAQFENFLEEDAQTSILIGVTDSICLLAPMDPEAVSKHAYELIPILCDIVLSYEHRLLTLFIFELFFVLLSAPASTIEYRIQVPLILSTCSTFLAQTRSRKGRMAVLKVLGAIGIAEVHQRPQPKGTQAPANMDGELARMFFHPTRDQEGILDDALLLNPNTIEPYYLSFVSSSLLELFNNDSLQELYEDIVRALVDVLHHPKMTVLSYFDDFIARLLTVLERGSDNEIQTLLPLFSSLISNSTHNASPFLKRSLEFIHTRYNDTNALLFIDLILALLTAVRDGYSPYASETICLLVVTLENKKTTDALICSKVLKAFGLIGVYSADLLYLTIPQICDAIITEQTLPGVRIHALETLIDLTKSVDLLPYLGPIARSLRYSLKHLRNDPKTISTAFDLLYTILKSQGLSFLMNAQPILDFLKKEKLETKELKQLVANVSQGKYGDCFHPLNINNPPPPAPTMTIDPNKLFSADAIIAKTNDADHMGRHLEGWLNSFILCIISNSPSQPIRACTSLATSYRPLAKKLFNVAFLCVWRKLEFEARQQLSDFFKQLLSTADNYESIARDIINLIVFMDKVEQPMNIPTADLVKACTRYGSMAYALRLQQRIFEQQQKISSNTSNFAQVVNNLIDIYVPIGQWQNAVGVWEKCRKISPTLSRPDVLAKLRMWDQVEPICQEQFETTHSFQSYIGLVESLAALSKWERLMELQSEFSQLEVQQKRIAAPYFAEAALHLGRWDDLAHALKFAPDDSWRCRVLSSVVALHNEEYDKVDSQISTSFSLLASRPVAFWADNQQIHQGTMLACQELIEISEMREWLKNPERRTFVNEVWNQRLKTAKRDFNQWNAILPNQVRATSVRDDTLVQFFSLRGATLGQQIHLNAFNILFPKFDPENSPDAQKLCHSIALWNVGQYDEAIQEVRNHTLSFQGNMLLRANFFYSSWLLEHDGENLQNLRDAYNHLITTINEIDDSKIIKNTKPVDKKYLVKSSLVLPSPIYKELIMHTTQIDMIRKWSDVNVSLITFDPERKVKYAINAITALSRCAKLSPSFPDGVQMLNIFFEHAGNDEIFMQTYEMIQNLPSKLLLAASPQIQIQLSHNDDKVRSFVHNLVFSLLEVHFHDLVFSLNVLRRSRIVARAKAAGEILDRLHAKLPEIFNEVQLIRSSLLRAAVTWNEKVVQKITDVFDLYQNHEFGKMINILKSIISMVSHPSCELHTQFISQYSKNITMLEQILKIYTPGNSSCINQLAQWCKSMQDSLSEELKRTRTIQLSAISDELARKNDFMIAVFGTYKPNKPVNRIKFFVGQLSVYMSKQQPKDVVIKGEDGNFYQYLLKGHEDLRLDERIMQFFRMINSLLMKDSSLLNGNPIQTVSVIPLSMSHGLVQWATGTDTLRAVIEQFRRLHHRDPMDEYIMIDDLANGGYDILLPIQKVAILEKVFDSIPDTDLADFFWLKAPNAETWLKQVQTYSISTAITSIVGYVIGLGDRHPSNLLIDRNSGKVVHIDFGDSFDRAALRKYLPEVVPFRLTRMMVKALGAGGVRGIFKTSFVNMSSILRENREVLLNVISIFVHEPLIDPDVVEESQIAWVGDESLPFSSKDISKPNEPIKEIVKETGESYRHEELVSSNEEIKAKIRQKLTGNDFPETSNGEPLSVEDQATILINRAINIYSFSKMYSGWCPFW</sequence>
<keyword evidence="14" id="KW-1185">Reference proteome</keyword>
<dbReference type="Pfam" id="PF00454">
    <property type="entry name" value="PI3_PI4_kinase"/>
    <property type="match status" value="1"/>
</dbReference>
<dbReference type="Gene3D" id="1.25.10.10">
    <property type="entry name" value="Leucine-rich Repeat Variant"/>
    <property type="match status" value="1"/>
</dbReference>
<evidence type="ECO:0000256" key="4">
    <source>
        <dbReference type="ARBA" id="ARBA00022741"/>
    </source>
</evidence>
<dbReference type="EC" id="2.7.11.1" evidence="9"/>
<feature type="domain" description="FAT" evidence="11">
    <location>
        <begin position="1164"/>
        <end position="1706"/>
    </location>
</feature>
<dbReference type="Pfam" id="PF08771">
    <property type="entry name" value="FRB_dom"/>
    <property type="match status" value="1"/>
</dbReference>
<dbReference type="GO" id="GO:0004674">
    <property type="term" value="F:protein serine/threonine kinase activity"/>
    <property type="evidence" value="ECO:0007669"/>
    <property type="project" value="UniProtKB-KW"/>
</dbReference>
<organism evidence="13 14">
    <name type="scientific">Tritrichomonas foetus</name>
    <dbReference type="NCBI Taxonomy" id="1144522"/>
    <lineage>
        <taxon>Eukaryota</taxon>
        <taxon>Metamonada</taxon>
        <taxon>Parabasalia</taxon>
        <taxon>Tritrichomonadida</taxon>
        <taxon>Tritrichomonadidae</taxon>
        <taxon>Tritrichomonas</taxon>
    </lineage>
</organism>
<dbReference type="FunFam" id="3.30.1010.10:FF:000025">
    <property type="entry name" value="PIKK family atypical protein kinase"/>
    <property type="match status" value="1"/>
</dbReference>
<dbReference type="GO" id="GO:0031932">
    <property type="term" value="C:TORC2 complex"/>
    <property type="evidence" value="ECO:0007669"/>
    <property type="project" value="TreeGrafter"/>
</dbReference>
<gene>
    <name evidence="13" type="ORF">TRFO_21532</name>
</gene>
<dbReference type="OrthoDB" id="381190at2759"/>
<dbReference type="GO" id="GO:0005634">
    <property type="term" value="C:nucleus"/>
    <property type="evidence" value="ECO:0007669"/>
    <property type="project" value="TreeGrafter"/>
</dbReference>
<dbReference type="InterPro" id="IPR014009">
    <property type="entry name" value="PIK_FAT"/>
</dbReference>
<dbReference type="PROSITE" id="PS51189">
    <property type="entry name" value="FAT"/>
    <property type="match status" value="1"/>
</dbReference>
<dbReference type="GO" id="GO:0031929">
    <property type="term" value="P:TOR signaling"/>
    <property type="evidence" value="ECO:0007669"/>
    <property type="project" value="TreeGrafter"/>
</dbReference>
<evidence type="ECO:0000256" key="6">
    <source>
        <dbReference type="ARBA" id="ARBA00022840"/>
    </source>
</evidence>
<dbReference type="PROSITE" id="PS00916">
    <property type="entry name" value="PI3_4_KINASE_2"/>
    <property type="match status" value="1"/>
</dbReference>
<dbReference type="GO" id="GO:0016242">
    <property type="term" value="P:negative regulation of macroautophagy"/>
    <property type="evidence" value="ECO:0007669"/>
    <property type="project" value="TreeGrafter"/>
</dbReference>
<dbReference type="EMBL" id="MLAK01000636">
    <property type="protein sequence ID" value="OHT09569.1"/>
    <property type="molecule type" value="Genomic_DNA"/>
</dbReference>
<dbReference type="GO" id="GO:0044877">
    <property type="term" value="F:protein-containing complex binding"/>
    <property type="evidence" value="ECO:0007669"/>
    <property type="project" value="InterPro"/>
</dbReference>
<dbReference type="InterPro" id="IPR000403">
    <property type="entry name" value="PI3/4_kinase_cat_dom"/>
</dbReference>
<comment type="catalytic activity">
    <reaction evidence="8">
        <text>L-seryl-[protein] + ATP = O-phospho-L-seryl-[protein] + ADP + H(+)</text>
        <dbReference type="Rhea" id="RHEA:17989"/>
        <dbReference type="Rhea" id="RHEA-COMP:9863"/>
        <dbReference type="Rhea" id="RHEA-COMP:11604"/>
        <dbReference type="ChEBI" id="CHEBI:15378"/>
        <dbReference type="ChEBI" id="CHEBI:29999"/>
        <dbReference type="ChEBI" id="CHEBI:30616"/>
        <dbReference type="ChEBI" id="CHEBI:83421"/>
        <dbReference type="ChEBI" id="CHEBI:456216"/>
        <dbReference type="EC" id="2.7.11.1"/>
    </reaction>
</comment>
<dbReference type="FunFam" id="1.10.1070.11:FF:000029">
    <property type="entry name" value="Serine/threonine-protein kinase TOR"/>
    <property type="match status" value="1"/>
</dbReference>
<dbReference type="GO" id="GO:0005737">
    <property type="term" value="C:cytoplasm"/>
    <property type="evidence" value="ECO:0007669"/>
    <property type="project" value="TreeGrafter"/>
</dbReference>
<dbReference type="InterPro" id="IPR011989">
    <property type="entry name" value="ARM-like"/>
</dbReference>
<dbReference type="InterPro" id="IPR024585">
    <property type="entry name" value="mTOR_dom"/>
</dbReference>
<keyword evidence="4 9" id="KW-0547">Nucleotide-binding</keyword>
<dbReference type="CDD" id="cd05169">
    <property type="entry name" value="PIKKc_TOR"/>
    <property type="match status" value="1"/>
</dbReference>
<dbReference type="GO" id="GO:0106310">
    <property type="term" value="F:protein serine kinase activity"/>
    <property type="evidence" value="ECO:0007669"/>
    <property type="project" value="RHEA"/>
</dbReference>
<keyword evidence="9" id="KW-0723">Serine/threonine-protein kinase</keyword>
<comment type="caution">
    <text evidence="13">The sequence shown here is derived from an EMBL/GenBank/DDBJ whole genome shotgun (WGS) entry which is preliminary data.</text>
</comment>
<dbReference type="GO" id="GO:0005524">
    <property type="term" value="F:ATP binding"/>
    <property type="evidence" value="ECO:0007669"/>
    <property type="project" value="UniProtKB-KW"/>
</dbReference>
<dbReference type="InterPro" id="IPR003151">
    <property type="entry name" value="PIK-rel_kinase_FAT"/>
</dbReference>
<dbReference type="InterPro" id="IPR003152">
    <property type="entry name" value="FATC_dom"/>
</dbReference>
<dbReference type="InterPro" id="IPR050517">
    <property type="entry name" value="DDR_Repair_Kinase"/>
</dbReference>
<dbReference type="GeneID" id="94836737"/>
<dbReference type="PROSITE" id="PS50290">
    <property type="entry name" value="PI3_4_KINASE_3"/>
    <property type="match status" value="1"/>
</dbReference>
<keyword evidence="3" id="KW-0677">Repeat</keyword>
<dbReference type="PANTHER" id="PTHR11139:SF9">
    <property type="entry name" value="SERINE_THREONINE-PROTEIN KINASE MTOR"/>
    <property type="match status" value="1"/>
</dbReference>
<dbReference type="SMART" id="SM01343">
    <property type="entry name" value="FATC"/>
    <property type="match status" value="1"/>
</dbReference>
<evidence type="ECO:0000313" key="14">
    <source>
        <dbReference type="Proteomes" id="UP000179807"/>
    </source>
</evidence>
<evidence type="ECO:0000256" key="8">
    <source>
        <dbReference type="ARBA" id="ARBA00048679"/>
    </source>
</evidence>
<dbReference type="Pfam" id="PF11865">
    <property type="entry name" value="mTOR_dom"/>
    <property type="match status" value="1"/>
</dbReference>
<dbReference type="SMART" id="SM01346">
    <property type="entry name" value="DUF3385"/>
    <property type="match status" value="1"/>
</dbReference>
<keyword evidence="6 9" id="KW-0067">ATP-binding</keyword>
<proteinExistence type="inferred from homology"/>
<evidence type="ECO:0000256" key="9">
    <source>
        <dbReference type="RuleBase" id="RU364109"/>
    </source>
</evidence>
<name>A0A1J4KDQ8_9EUKA</name>
<reference evidence="13" key="1">
    <citation type="submission" date="2016-10" db="EMBL/GenBank/DDBJ databases">
        <authorList>
            <person name="Benchimol M."/>
            <person name="Almeida L.G."/>
            <person name="Vasconcelos A.T."/>
            <person name="Perreira-Neves A."/>
            <person name="Rosa I.A."/>
            <person name="Tasca T."/>
            <person name="Bogo M.R."/>
            <person name="de Souza W."/>
        </authorList>
    </citation>
    <scope>NUCLEOTIDE SEQUENCE [LARGE SCALE GENOMIC DNA]</scope>
    <source>
        <strain evidence="13">K</strain>
    </source>
</reference>
<comment type="similarity">
    <text evidence="1 9">Belongs to the PI3/PI4-kinase family.</text>
</comment>
<dbReference type="InterPro" id="IPR018936">
    <property type="entry name" value="PI3/4_kinase_CS"/>
</dbReference>
<dbReference type="InterPro" id="IPR009076">
    <property type="entry name" value="FRB_dom"/>
</dbReference>
<dbReference type="InterPro" id="IPR026683">
    <property type="entry name" value="TOR_cat"/>
</dbReference>
<evidence type="ECO:0000259" key="11">
    <source>
        <dbReference type="PROSITE" id="PS51189"/>
    </source>
</evidence>
<dbReference type="SMART" id="SM00146">
    <property type="entry name" value="PI3Kc"/>
    <property type="match status" value="1"/>
</dbReference>
<evidence type="ECO:0000259" key="10">
    <source>
        <dbReference type="PROSITE" id="PS50290"/>
    </source>
</evidence>
<feature type="domain" description="PI3K/PI4K catalytic" evidence="10">
    <location>
        <begin position="1877"/>
        <end position="2195"/>
    </location>
</feature>
<evidence type="ECO:0000256" key="2">
    <source>
        <dbReference type="ARBA" id="ARBA00022679"/>
    </source>
</evidence>
<keyword evidence="2 9" id="KW-0808">Transferase</keyword>
<accession>A0A1J4KDQ8</accession>
<protein>
    <recommendedName>
        <fullName evidence="9">Serine/threonine-protein kinase TOR</fullName>
        <ecNumber evidence="9">2.7.11.1</ecNumber>
    </recommendedName>
</protein>
<dbReference type="SUPFAM" id="SSF56112">
    <property type="entry name" value="Protein kinase-like (PK-like)"/>
    <property type="match status" value="1"/>
</dbReference>
<dbReference type="VEuPathDB" id="TrichDB:TRFO_21532"/>
<dbReference type="PANTHER" id="PTHR11139">
    <property type="entry name" value="ATAXIA TELANGIECTASIA MUTATED ATM -RELATED"/>
    <property type="match status" value="1"/>
</dbReference>
<evidence type="ECO:0000256" key="1">
    <source>
        <dbReference type="ARBA" id="ARBA00011031"/>
    </source>
</evidence>
<dbReference type="RefSeq" id="XP_068362705.1">
    <property type="nucleotide sequence ID" value="XM_068502033.1"/>
</dbReference>
<dbReference type="InterPro" id="IPR016024">
    <property type="entry name" value="ARM-type_fold"/>
</dbReference>
<feature type="domain" description="FATC" evidence="12">
    <location>
        <begin position="2223"/>
        <end position="2255"/>
    </location>
</feature>
<dbReference type="Gene3D" id="3.30.1010.10">
    <property type="entry name" value="Phosphatidylinositol 3-kinase Catalytic Subunit, Chain A, domain 4"/>
    <property type="match status" value="1"/>
</dbReference>